<dbReference type="SUPFAM" id="SSF53448">
    <property type="entry name" value="Nucleotide-diphospho-sugar transferases"/>
    <property type="match status" value="1"/>
</dbReference>
<name>A0ABU5NF50_9RICK</name>
<proteinExistence type="predicted"/>
<protein>
    <recommendedName>
        <fullName evidence="3">Glycosyltransferase</fullName>
    </recommendedName>
</protein>
<sequence length="110" mass="11614">MQGPSISVNKAISLATGDYIHFVEGDEILQIDSTSVLMDSCLKLGTEVAIGPVAKSMSTIDKLAGICKIIQNPINEILSGKISAIRNVGRSGSVVHSKLLDSLSVKTLNF</sequence>
<evidence type="ECO:0000313" key="1">
    <source>
        <dbReference type="EMBL" id="MEA0971756.1"/>
    </source>
</evidence>
<dbReference type="Proteomes" id="UP001291687">
    <property type="component" value="Unassembled WGS sequence"/>
</dbReference>
<accession>A0ABU5NF50</accession>
<gene>
    <name evidence="1" type="ORF">Megvenef_01743</name>
</gene>
<dbReference type="InterPro" id="IPR029044">
    <property type="entry name" value="Nucleotide-diphossugar_trans"/>
</dbReference>
<evidence type="ECO:0008006" key="3">
    <source>
        <dbReference type="Google" id="ProtNLM"/>
    </source>
</evidence>
<dbReference type="RefSeq" id="WP_322777676.1">
    <property type="nucleotide sequence ID" value="NZ_JARJFB010000254.1"/>
</dbReference>
<organism evidence="1 2">
    <name type="scientific">Candidatus Megaera venefica</name>
    <dbReference type="NCBI Taxonomy" id="2055910"/>
    <lineage>
        <taxon>Bacteria</taxon>
        <taxon>Pseudomonadati</taxon>
        <taxon>Pseudomonadota</taxon>
        <taxon>Alphaproteobacteria</taxon>
        <taxon>Rickettsiales</taxon>
        <taxon>Rickettsiaceae</taxon>
        <taxon>Candidatus Megaera</taxon>
    </lineage>
</organism>
<dbReference type="EMBL" id="JARJFB010000254">
    <property type="protein sequence ID" value="MEA0971756.1"/>
    <property type="molecule type" value="Genomic_DNA"/>
</dbReference>
<comment type="caution">
    <text evidence="1">The sequence shown here is derived from an EMBL/GenBank/DDBJ whole genome shotgun (WGS) entry which is preliminary data.</text>
</comment>
<evidence type="ECO:0000313" key="2">
    <source>
        <dbReference type="Proteomes" id="UP001291687"/>
    </source>
</evidence>
<keyword evidence="2" id="KW-1185">Reference proteome</keyword>
<dbReference type="Gene3D" id="3.90.550.10">
    <property type="entry name" value="Spore Coat Polysaccharide Biosynthesis Protein SpsA, Chain A"/>
    <property type="match status" value="1"/>
</dbReference>
<reference evidence="1 2" key="1">
    <citation type="submission" date="2023-03" db="EMBL/GenBank/DDBJ databases">
        <title>Host association and intracellularity evolved multiple times independently in the Rickettsiales.</title>
        <authorList>
            <person name="Castelli M."/>
            <person name="Nardi T."/>
            <person name="Gammuto L."/>
            <person name="Bellinzona G."/>
            <person name="Sabaneyeva E."/>
            <person name="Potekhin A."/>
            <person name="Serra V."/>
            <person name="Petroni G."/>
            <person name="Sassera D."/>
        </authorList>
    </citation>
    <scope>NUCLEOTIDE SEQUENCE [LARGE SCALE GENOMIC DNA]</scope>
    <source>
        <strain evidence="1 2">Sr 2-6</strain>
    </source>
</reference>